<dbReference type="CDD" id="cd11375">
    <property type="entry name" value="Peptidase_M54"/>
    <property type="match status" value="1"/>
</dbReference>
<keyword evidence="6" id="KW-0482">Metalloprotease</keyword>
<evidence type="ECO:0000256" key="5">
    <source>
        <dbReference type="ARBA" id="ARBA00022833"/>
    </source>
</evidence>
<dbReference type="SUPFAM" id="SSF55486">
    <property type="entry name" value="Metalloproteases ('zincins'), catalytic domain"/>
    <property type="match status" value="1"/>
</dbReference>
<dbReference type="Proteomes" id="UP000005801">
    <property type="component" value="Unassembled WGS sequence"/>
</dbReference>
<organism evidence="8 9">
    <name type="scientific">Plesiocystis pacifica SIR-1</name>
    <dbReference type="NCBI Taxonomy" id="391625"/>
    <lineage>
        <taxon>Bacteria</taxon>
        <taxon>Pseudomonadati</taxon>
        <taxon>Myxococcota</taxon>
        <taxon>Polyangia</taxon>
        <taxon>Nannocystales</taxon>
        <taxon>Nannocystaceae</taxon>
        <taxon>Plesiocystis</taxon>
    </lineage>
</organism>
<evidence type="ECO:0000313" key="9">
    <source>
        <dbReference type="Proteomes" id="UP000005801"/>
    </source>
</evidence>
<comment type="cofactor">
    <cofactor evidence="1">
        <name>Zn(2+)</name>
        <dbReference type="ChEBI" id="CHEBI:29105"/>
    </cofactor>
</comment>
<dbReference type="eggNOG" id="COG1913">
    <property type="taxonomic scope" value="Bacteria"/>
</dbReference>
<dbReference type="STRING" id="391625.PPSIR1_22344"/>
<keyword evidence="5" id="KW-0862">Zinc</keyword>
<dbReference type="AlphaFoldDB" id="A6FXW6"/>
<keyword evidence="3" id="KW-0479">Metal-binding</keyword>
<dbReference type="Pfam" id="PF07998">
    <property type="entry name" value="Peptidase_M54"/>
    <property type="match status" value="1"/>
</dbReference>
<evidence type="ECO:0000256" key="2">
    <source>
        <dbReference type="ARBA" id="ARBA00022670"/>
    </source>
</evidence>
<reference evidence="8 9" key="1">
    <citation type="submission" date="2007-06" db="EMBL/GenBank/DDBJ databases">
        <authorList>
            <person name="Shimkets L."/>
            <person name="Ferriera S."/>
            <person name="Johnson J."/>
            <person name="Kravitz S."/>
            <person name="Beeson K."/>
            <person name="Sutton G."/>
            <person name="Rogers Y.-H."/>
            <person name="Friedman R."/>
            <person name="Frazier M."/>
            <person name="Venter J.C."/>
        </authorList>
    </citation>
    <scope>NUCLEOTIDE SEQUENCE [LARGE SCALE GENOMIC DNA]</scope>
    <source>
        <strain evidence="8 9">SIR-1</strain>
    </source>
</reference>
<evidence type="ECO:0000256" key="3">
    <source>
        <dbReference type="ARBA" id="ARBA00022723"/>
    </source>
</evidence>
<evidence type="ECO:0000256" key="6">
    <source>
        <dbReference type="ARBA" id="ARBA00023049"/>
    </source>
</evidence>
<keyword evidence="9" id="KW-1185">Reference proteome</keyword>
<evidence type="ECO:0000313" key="8">
    <source>
        <dbReference type="EMBL" id="EDM81704.1"/>
    </source>
</evidence>
<evidence type="ECO:0000256" key="4">
    <source>
        <dbReference type="ARBA" id="ARBA00022801"/>
    </source>
</evidence>
<dbReference type="PANTHER" id="PTHR15910">
    <property type="entry name" value="ARCHAEMETZINCIN"/>
    <property type="match status" value="1"/>
</dbReference>
<evidence type="ECO:0000256" key="1">
    <source>
        <dbReference type="ARBA" id="ARBA00001947"/>
    </source>
</evidence>
<name>A6FXW6_9BACT</name>
<dbReference type="PANTHER" id="PTHR15910:SF1">
    <property type="entry name" value="ARCHAEMETZINCIN-2"/>
    <property type="match status" value="1"/>
</dbReference>
<evidence type="ECO:0000256" key="7">
    <source>
        <dbReference type="SAM" id="MobiDB-lite"/>
    </source>
</evidence>
<dbReference type="InterPro" id="IPR024079">
    <property type="entry name" value="MetalloPept_cat_dom_sf"/>
</dbReference>
<keyword evidence="4" id="KW-0378">Hydrolase</keyword>
<dbReference type="GO" id="GO:0046872">
    <property type="term" value="F:metal ion binding"/>
    <property type="evidence" value="ECO:0007669"/>
    <property type="project" value="UniProtKB-KW"/>
</dbReference>
<protein>
    <submittedName>
        <fullName evidence="8">Peptidase predicted, zinc-dependent</fullName>
    </submittedName>
</protein>
<accession>A6FXW6</accession>
<keyword evidence="2" id="KW-0645">Protease</keyword>
<feature type="region of interest" description="Disordered" evidence="7">
    <location>
        <begin position="24"/>
        <end position="62"/>
    </location>
</feature>
<comment type="caution">
    <text evidence="8">The sequence shown here is derived from an EMBL/GenBank/DDBJ whole genome shotgun (WGS) entry which is preliminary data.</text>
</comment>
<dbReference type="GO" id="GO:0006508">
    <property type="term" value="P:proteolysis"/>
    <property type="evidence" value="ECO:0007669"/>
    <property type="project" value="UniProtKB-KW"/>
</dbReference>
<proteinExistence type="predicted"/>
<dbReference type="EMBL" id="ABCS01000002">
    <property type="protein sequence ID" value="EDM81704.1"/>
    <property type="molecule type" value="Genomic_DNA"/>
</dbReference>
<dbReference type="InterPro" id="IPR012962">
    <property type="entry name" value="Pept_M54_archaemetzincn"/>
</dbReference>
<dbReference type="Gene3D" id="3.40.390.10">
    <property type="entry name" value="Collagenase (Catalytic Domain)"/>
    <property type="match status" value="1"/>
</dbReference>
<gene>
    <name evidence="8" type="ORF">PPSIR1_22344</name>
</gene>
<sequence>MVMMALLLFLAVFGPLGCDPRARTQPIDASAGGGEASGEARGETEATVRAAPPEGPEEADEAPKVRAQVYLVPLKAFPDDLLDAVEDALVREYSVEVIRREPEPLPKAAYYPPRKRYKADRLLDHLDRLAFEWGVPEDAKVLGVTEVDISVTTDEYPDWGIYGYGRTPGQVAVVSSKRLKRKAKDRGHVRFRVATLAVHEIGHTFGLPHCDEHEQRCPMLDAEGGIENTDSSTGKLALGCRARLNRNAPMPK</sequence>
<dbReference type="GO" id="GO:0008237">
    <property type="term" value="F:metallopeptidase activity"/>
    <property type="evidence" value="ECO:0007669"/>
    <property type="project" value="UniProtKB-KW"/>
</dbReference>